<dbReference type="Gene3D" id="3.40.630.30">
    <property type="match status" value="1"/>
</dbReference>
<keyword evidence="1" id="KW-0808">Transferase</keyword>
<proteinExistence type="predicted"/>
<dbReference type="InterPro" id="IPR016181">
    <property type="entry name" value="Acyl_CoA_acyltransferase"/>
</dbReference>
<dbReference type="RefSeq" id="WP_034649709.1">
    <property type="nucleotide sequence ID" value="NZ_BCVB01000001.1"/>
</dbReference>
<dbReference type="Proteomes" id="UP000031829">
    <property type="component" value="Chromosome"/>
</dbReference>
<reference evidence="1 2" key="1">
    <citation type="journal article" date="2015" name="Genome Announc.">
        <title>Complete genome sequences for 35 biothreat assay-relevant bacillus species.</title>
        <authorList>
            <person name="Johnson S.L."/>
            <person name="Daligault H.E."/>
            <person name="Davenport K.W."/>
            <person name="Jaissle J."/>
            <person name="Frey K.G."/>
            <person name="Ladner J.T."/>
            <person name="Broomall S.M."/>
            <person name="Bishop-Lilly K.A."/>
            <person name="Bruce D.C."/>
            <person name="Gibbons H.S."/>
            <person name="Coyne S.R."/>
            <person name="Lo C.C."/>
            <person name="Meincke L."/>
            <person name="Munk A.C."/>
            <person name="Koroleva G.I."/>
            <person name="Rosenzweig C.N."/>
            <person name="Palacios G.F."/>
            <person name="Redden C.L."/>
            <person name="Minogue T.D."/>
            <person name="Chain P.S."/>
        </authorList>
    </citation>
    <scope>NUCLEOTIDE SEQUENCE [LARGE SCALE GENOMIC DNA]</scope>
    <source>
        <strain evidence="2">ATCC 14581 / DSM 32 / JCM 2506 / NBRC 15308 / NCIMB 9376 / NCTC 10342 / NRRL B-14308 / VKM B-512</strain>
    </source>
</reference>
<protein>
    <submittedName>
        <fullName evidence="1">Acetyltransferase family protein</fullName>
    </submittedName>
</protein>
<dbReference type="KEGG" id="bmeg:BG04_716"/>
<dbReference type="GeneID" id="93644206"/>
<dbReference type="Pfam" id="PF00583">
    <property type="entry name" value="Acetyltransf_1"/>
    <property type="match status" value="1"/>
</dbReference>
<dbReference type="HOGENOM" id="CLU_064724_1_0_9"/>
<dbReference type="InterPro" id="IPR000182">
    <property type="entry name" value="GNAT_dom"/>
</dbReference>
<dbReference type="AlphaFoldDB" id="A0A0B6AUI4"/>
<evidence type="ECO:0000313" key="2">
    <source>
        <dbReference type="Proteomes" id="UP000031829"/>
    </source>
</evidence>
<dbReference type="GO" id="GO:0016747">
    <property type="term" value="F:acyltransferase activity, transferring groups other than amino-acyl groups"/>
    <property type="evidence" value="ECO:0007669"/>
    <property type="project" value="InterPro"/>
</dbReference>
<name>A0A0B6AUI4_PRIM2</name>
<accession>A0A0B6AUI4</accession>
<dbReference type="PROSITE" id="PS51186">
    <property type="entry name" value="GNAT"/>
    <property type="match status" value="1"/>
</dbReference>
<organism evidence="1 2">
    <name type="scientific">Priestia megaterium (strain ATCC 14581 / DSM 32 / CCUG 1817 / JCM 2506 / NBRC 15308 / NCIMB 9376 / NCTC 10342 / NRRL B-14308 / VKM B-512 / Ford 19)</name>
    <name type="common">Bacillus megaterium</name>
    <dbReference type="NCBI Taxonomy" id="1348623"/>
    <lineage>
        <taxon>Bacteria</taxon>
        <taxon>Bacillati</taxon>
        <taxon>Bacillota</taxon>
        <taxon>Bacilli</taxon>
        <taxon>Bacillales</taxon>
        <taxon>Bacillaceae</taxon>
        <taxon>Priestia</taxon>
    </lineage>
</organism>
<sequence length="280" mass="31908">MIQLHRYREVQEFKNQVEPLLSKNEVLHNLALGILHSLQENSKPNFMGVILKDSRAALVLLQTHPKQIILSQIQQLTEDELSEAAELLQEIDIPGLVGERQMVLYLSQKLADLKNQEASLKMDQRIYRLDKVKKAADAEGVLVKARLEHLPLVTEWIWEFMGVIGDPVSKEQAVKTGEAFIKAERLFLWEVNGKYVSIANATRPTAHNITINFVYTPQEERKKGYASSCVSTLSQLMLDRGFQTTSLYTDMTNPTSNKIYMEIGYEHVADSALVLFHEKK</sequence>
<dbReference type="SUPFAM" id="SSF55729">
    <property type="entry name" value="Acyl-CoA N-acyltransferases (Nat)"/>
    <property type="match status" value="1"/>
</dbReference>
<evidence type="ECO:0000313" key="1">
    <source>
        <dbReference type="EMBL" id="AJI24807.1"/>
    </source>
</evidence>
<gene>
    <name evidence="1" type="ORF">BG04_716</name>
</gene>
<dbReference type="EMBL" id="CP009920">
    <property type="protein sequence ID" value="AJI24807.1"/>
    <property type="molecule type" value="Genomic_DNA"/>
</dbReference>